<comment type="cofactor">
    <cofactor evidence="4">
        <name>Mg(2+)</name>
        <dbReference type="ChEBI" id="CHEBI:18420"/>
    </cofactor>
    <text evidence="4">Binds 1 Mg(2+) ion per subunit.</text>
</comment>
<dbReference type="SUPFAM" id="SSF56784">
    <property type="entry name" value="HAD-like"/>
    <property type="match status" value="1"/>
</dbReference>
<reference evidence="5 6" key="1">
    <citation type="submission" date="2016-04" db="EMBL/GenBank/DDBJ databases">
        <title>Complete Genome Sequence of Halotalea alkalilenta IHB B 13600.</title>
        <authorList>
            <person name="Swarnkar M.K."/>
            <person name="Sharma A."/>
            <person name="Kaushal K."/>
            <person name="Soni R."/>
            <person name="Rana S."/>
            <person name="Singh A.K."/>
            <person name="Gulati A."/>
        </authorList>
    </citation>
    <scope>NUCLEOTIDE SEQUENCE [LARGE SCALE GENOMIC DNA]</scope>
    <source>
        <strain evidence="5 6">IHB B 13600</strain>
    </source>
</reference>
<dbReference type="InterPro" id="IPR036412">
    <property type="entry name" value="HAD-like_sf"/>
</dbReference>
<dbReference type="FunFam" id="3.40.50.1000:FF:000079">
    <property type="entry name" value="Enolase-phosphatase E1"/>
    <property type="match status" value="1"/>
</dbReference>
<keyword evidence="4" id="KW-0479">Metal-binding</keyword>
<dbReference type="HAMAP" id="MF_01681">
    <property type="entry name" value="Salvage_MtnC"/>
    <property type="match status" value="1"/>
</dbReference>
<comment type="catalytic activity">
    <reaction evidence="4">
        <text>5-methylsulfanyl-2,3-dioxopentyl phosphate + H2O = 1,2-dihydroxy-5-(methylsulfanyl)pent-1-en-3-one + phosphate</text>
        <dbReference type="Rhea" id="RHEA:21700"/>
        <dbReference type="ChEBI" id="CHEBI:15377"/>
        <dbReference type="ChEBI" id="CHEBI:43474"/>
        <dbReference type="ChEBI" id="CHEBI:49252"/>
        <dbReference type="ChEBI" id="CHEBI:58828"/>
        <dbReference type="EC" id="3.1.3.77"/>
    </reaction>
</comment>
<dbReference type="NCBIfam" id="TIGR01691">
    <property type="entry name" value="enolase-ppase"/>
    <property type="match status" value="1"/>
</dbReference>
<evidence type="ECO:0000256" key="2">
    <source>
        <dbReference type="ARBA" id="ARBA00022801"/>
    </source>
</evidence>
<keyword evidence="4" id="KW-0460">Magnesium</keyword>
<dbReference type="KEGG" id="haa:A5892_03835"/>
<dbReference type="GO" id="GO:0043874">
    <property type="term" value="F:acireductone synthase activity"/>
    <property type="evidence" value="ECO:0007669"/>
    <property type="project" value="UniProtKB-EC"/>
</dbReference>
<comment type="subunit">
    <text evidence="4">Monomer.</text>
</comment>
<dbReference type="GO" id="GO:0043716">
    <property type="term" value="F:2-hydroxy-3-keto-5-methylthiopentenyl-1-phosphate phosphatase activity"/>
    <property type="evidence" value="ECO:0007669"/>
    <property type="project" value="UniProtKB-UniRule"/>
</dbReference>
<dbReference type="Pfam" id="PF00702">
    <property type="entry name" value="Hydrolase"/>
    <property type="match status" value="1"/>
</dbReference>
<proteinExistence type="inferred from homology"/>
<dbReference type="SFLD" id="SFLDG01129">
    <property type="entry name" value="C1.5:_HAD__Beta-PGM__Phosphata"/>
    <property type="match status" value="1"/>
</dbReference>
<dbReference type="EC" id="3.1.3.77" evidence="4"/>
<dbReference type="RefSeq" id="WP_064121675.1">
    <property type="nucleotide sequence ID" value="NZ_CP015243.1"/>
</dbReference>
<name>A0A172YC66_9GAMM</name>
<protein>
    <recommendedName>
        <fullName evidence="4">Enolase-phosphatase E1</fullName>
        <ecNumber evidence="4">3.1.3.77</ecNumber>
    </recommendedName>
    <alternativeName>
        <fullName evidence="4">2,3-diketo-5-methylthio-1-phosphopentane phosphatase</fullName>
    </alternativeName>
</protein>
<organism evidence="5 6">
    <name type="scientific">Halotalea alkalilenta</name>
    <dbReference type="NCBI Taxonomy" id="376489"/>
    <lineage>
        <taxon>Bacteria</taxon>
        <taxon>Pseudomonadati</taxon>
        <taxon>Pseudomonadota</taxon>
        <taxon>Gammaproteobacteria</taxon>
        <taxon>Oceanospirillales</taxon>
        <taxon>Halomonadaceae</taxon>
        <taxon>Halotalea</taxon>
    </lineage>
</organism>
<dbReference type="PANTHER" id="PTHR20371">
    <property type="entry name" value="ENOLASE-PHOSPHATASE E1"/>
    <property type="match status" value="1"/>
</dbReference>
<dbReference type="AlphaFoldDB" id="A0A172YC66"/>
<sequence>MSPDQPLALEPRAIVTDIEGTTGSIHFVHQVLFPYARRHLAAWLELNAAQPAVAEQLELARLEAGEPEASVARLGELLGGWIDQDRKSTPLKALQGMIWERGYLEGDFKGHVYMDAAERLRTWHGRGIGLYVYSSGSIHAQKLLFGHSEAGDLTGLFSGYFDTTTGPKREAESYRAIQRDIGAPGGEILFLSDVVEELDAAREAGLRTVQLVREPGMRVGDHPCVERFDQISFD</sequence>
<keyword evidence="6" id="KW-1185">Reference proteome</keyword>
<keyword evidence="1 4" id="KW-0028">Amino-acid biosynthesis</keyword>
<dbReference type="EMBL" id="CP015243">
    <property type="protein sequence ID" value="ANF56702.1"/>
    <property type="molecule type" value="Genomic_DNA"/>
</dbReference>
<dbReference type="Gene3D" id="3.40.50.1000">
    <property type="entry name" value="HAD superfamily/HAD-like"/>
    <property type="match status" value="1"/>
</dbReference>
<dbReference type="GO" id="GO:0043715">
    <property type="term" value="F:2,3-diketo-5-methylthiopentyl-1-phosphate enolase activity"/>
    <property type="evidence" value="ECO:0007669"/>
    <property type="project" value="UniProtKB-UniRule"/>
</dbReference>
<comment type="pathway">
    <text evidence="4">Amino-acid biosynthesis; L-methionine biosynthesis via salvage pathway; L-methionine from S-methyl-5-thio-alpha-D-ribose 1-phosphate: step 3/6.</text>
</comment>
<comment type="pathway">
    <text evidence="4">Amino-acid biosynthesis; L-methionine biosynthesis via salvage pathway; L-methionine from S-methyl-5-thio-alpha-D-ribose 1-phosphate: step 4/6.</text>
</comment>
<evidence type="ECO:0000256" key="4">
    <source>
        <dbReference type="HAMAP-Rule" id="MF_01681"/>
    </source>
</evidence>
<comment type="similarity">
    <text evidence="4">Belongs to the HAD-like hydrolase superfamily. MasA/MtnC family.</text>
</comment>
<evidence type="ECO:0000256" key="1">
    <source>
        <dbReference type="ARBA" id="ARBA00022605"/>
    </source>
</evidence>
<dbReference type="UniPathway" id="UPA00904">
    <property type="reaction ID" value="UER00876"/>
</dbReference>
<dbReference type="Gene3D" id="1.10.720.60">
    <property type="match status" value="1"/>
</dbReference>
<accession>A0A172YC66</accession>
<dbReference type="PANTHER" id="PTHR20371:SF1">
    <property type="entry name" value="ENOLASE-PHOSPHATASE E1"/>
    <property type="match status" value="1"/>
</dbReference>
<dbReference type="InterPro" id="IPR023214">
    <property type="entry name" value="HAD_sf"/>
</dbReference>
<evidence type="ECO:0000313" key="6">
    <source>
        <dbReference type="Proteomes" id="UP000077875"/>
    </source>
</evidence>
<dbReference type="Proteomes" id="UP000077875">
    <property type="component" value="Chromosome"/>
</dbReference>
<dbReference type="GO" id="GO:0000287">
    <property type="term" value="F:magnesium ion binding"/>
    <property type="evidence" value="ECO:0007669"/>
    <property type="project" value="UniProtKB-UniRule"/>
</dbReference>
<gene>
    <name evidence="4" type="primary">mtnC</name>
    <name evidence="5" type="ORF">A5892_03835</name>
</gene>
<dbReference type="InterPro" id="IPR023943">
    <property type="entry name" value="Enolase-ppase_E1"/>
</dbReference>
<dbReference type="SFLD" id="SFLDG01133">
    <property type="entry name" value="C1.5.4:_Enolase-phosphatase_Li"/>
    <property type="match status" value="1"/>
</dbReference>
<dbReference type="STRING" id="376489.A5892_03835"/>
<dbReference type="SFLD" id="SFLDS00003">
    <property type="entry name" value="Haloacid_Dehalogenase"/>
    <property type="match status" value="1"/>
</dbReference>
<keyword evidence="2 4" id="KW-0378">Hydrolase</keyword>
<dbReference type="CDD" id="cd01629">
    <property type="entry name" value="HAD_EP"/>
    <property type="match status" value="1"/>
</dbReference>
<evidence type="ECO:0000256" key="3">
    <source>
        <dbReference type="ARBA" id="ARBA00023167"/>
    </source>
</evidence>
<evidence type="ECO:0000313" key="5">
    <source>
        <dbReference type="EMBL" id="ANF56702.1"/>
    </source>
</evidence>
<dbReference type="GO" id="GO:0019509">
    <property type="term" value="P:L-methionine salvage from methylthioadenosine"/>
    <property type="evidence" value="ECO:0007669"/>
    <property type="project" value="UniProtKB-UniRule"/>
</dbReference>
<dbReference type="SFLD" id="SFLDF00044">
    <property type="entry name" value="enolase-phosphatase"/>
    <property type="match status" value="1"/>
</dbReference>
<keyword evidence="3 4" id="KW-0486">Methionine biosynthesis</keyword>
<comment type="function">
    <text evidence="4">Bifunctional enzyme that catalyzes the enolization of 2,3-diketo-5-methylthiopentyl-1-phosphate (DK-MTP-1-P) into the intermediate 2-hydroxy-3-keto-5-methylthiopentenyl-1-phosphate (HK-MTPenyl-1-P), which is then dephosphorylated to form the acireductone 1,2-dihydroxy-3-keto-5-methylthiopentene (DHK-MTPene).</text>
</comment>